<gene>
    <name evidence="6" type="ORF">FHS87_001928</name>
</gene>
<sequence>MLPRTRLAALLLLSLTLIPPAPVGAQSTPARPGVQASPRAGAAARPPAKREARPVGGAAARPAARAGERRQVAPRPEAARSKARAATPATPSRPAAARAASPAGGERPTPPPAAAAVPGALIPGALAGAAASAIAPTSPAMAETAALAGPFLPAPSPSGEAAPCEPRPAPVRSLEGFGYFLDPAFSRPDPRRLAMDEAAARPLRDWLALVQRALARHRRGEAGAAACALEAMDHWARNGALLGAFNLQGDYHRGWTLAGAALSFLAIREAPGLEPARVTRTGRWLAAVAREVRPRHDRRSEALISDVRNNQAAWAGLALAASGIAAGDRALLDWGMERLRGQLAQVDERGALPQELRRGAMALHYHLFALDAVAALERLAAANGAALTEAERDAFRRLRDFCLAAARDPVRMEAAAGVAQADPFLPEGASPLSRAPGLEIAAAAQPAPELDEALAPFRPYTSPWLGGEVTGWWRPGAPTPPAAAGP</sequence>
<reference evidence="6 7" key="1">
    <citation type="submission" date="2020-08" db="EMBL/GenBank/DDBJ databases">
        <title>Genomic Encyclopedia of Type Strains, Phase IV (KMG-IV): sequencing the most valuable type-strain genomes for metagenomic binning, comparative biology and taxonomic classification.</title>
        <authorList>
            <person name="Goeker M."/>
        </authorList>
    </citation>
    <scope>NUCLEOTIDE SEQUENCE [LARGE SCALE GENOMIC DNA]</scope>
    <source>
        <strain evidence="6 7">DSM 25622</strain>
    </source>
</reference>
<feature type="compositionally biased region" description="Low complexity" evidence="3">
    <location>
        <begin position="54"/>
        <end position="65"/>
    </location>
</feature>
<evidence type="ECO:0000256" key="2">
    <source>
        <dbReference type="ARBA" id="ARBA00023239"/>
    </source>
</evidence>
<keyword evidence="7" id="KW-1185">Reference proteome</keyword>
<feature type="compositionally biased region" description="Low complexity" evidence="3">
    <location>
        <begin position="36"/>
        <end position="46"/>
    </location>
</feature>
<feature type="domain" description="Alginate lyase" evidence="5">
    <location>
        <begin position="215"/>
        <end position="410"/>
    </location>
</feature>
<evidence type="ECO:0000259" key="5">
    <source>
        <dbReference type="Pfam" id="PF05426"/>
    </source>
</evidence>
<organism evidence="6 7">
    <name type="scientific">Muricoccus pecuniae</name>
    <dbReference type="NCBI Taxonomy" id="693023"/>
    <lineage>
        <taxon>Bacteria</taxon>
        <taxon>Pseudomonadati</taxon>
        <taxon>Pseudomonadota</taxon>
        <taxon>Alphaproteobacteria</taxon>
        <taxon>Acetobacterales</taxon>
        <taxon>Roseomonadaceae</taxon>
        <taxon>Muricoccus</taxon>
    </lineage>
</organism>
<evidence type="ECO:0000256" key="3">
    <source>
        <dbReference type="SAM" id="MobiDB-lite"/>
    </source>
</evidence>
<keyword evidence="1 4" id="KW-0732">Signal</keyword>
<dbReference type="EMBL" id="JACIJD010000007">
    <property type="protein sequence ID" value="MBB5693891.1"/>
    <property type="molecule type" value="Genomic_DNA"/>
</dbReference>
<comment type="caution">
    <text evidence="6">The sequence shown here is derived from an EMBL/GenBank/DDBJ whole genome shotgun (WGS) entry which is preliminary data.</text>
</comment>
<dbReference type="AlphaFoldDB" id="A0A840YCR1"/>
<evidence type="ECO:0000313" key="6">
    <source>
        <dbReference type="EMBL" id="MBB5693891.1"/>
    </source>
</evidence>
<protein>
    <submittedName>
        <fullName evidence="6">Poly(Beta-D-mannuronate) lyase</fullName>
        <ecNumber evidence="6">4.2.2.3</ecNumber>
    </submittedName>
</protein>
<dbReference type="Gene3D" id="1.50.10.100">
    <property type="entry name" value="Chondroitin AC/alginate lyase"/>
    <property type="match status" value="1"/>
</dbReference>
<dbReference type="GO" id="GO:0045135">
    <property type="term" value="F:poly(beta-D-mannuronate) lyase activity"/>
    <property type="evidence" value="ECO:0007669"/>
    <property type="project" value="UniProtKB-EC"/>
</dbReference>
<dbReference type="SUPFAM" id="SSF48230">
    <property type="entry name" value="Chondroitin AC/alginate lyase"/>
    <property type="match status" value="1"/>
</dbReference>
<dbReference type="InterPro" id="IPR008397">
    <property type="entry name" value="Alginate_lyase_dom"/>
</dbReference>
<feature type="compositionally biased region" description="Low complexity" evidence="3">
    <location>
        <begin position="84"/>
        <end position="107"/>
    </location>
</feature>
<feature type="region of interest" description="Disordered" evidence="3">
    <location>
        <begin position="24"/>
        <end position="116"/>
    </location>
</feature>
<dbReference type="RefSeq" id="WP_184516883.1">
    <property type="nucleotide sequence ID" value="NZ_JACIJD010000007.1"/>
</dbReference>
<name>A0A840YCR1_9PROT</name>
<evidence type="ECO:0000256" key="1">
    <source>
        <dbReference type="ARBA" id="ARBA00022729"/>
    </source>
</evidence>
<evidence type="ECO:0000313" key="7">
    <source>
        <dbReference type="Proteomes" id="UP000580654"/>
    </source>
</evidence>
<dbReference type="Proteomes" id="UP000580654">
    <property type="component" value="Unassembled WGS sequence"/>
</dbReference>
<feature type="signal peptide" evidence="4">
    <location>
        <begin position="1"/>
        <end position="25"/>
    </location>
</feature>
<dbReference type="Pfam" id="PF05426">
    <property type="entry name" value="Alginate_lyase"/>
    <property type="match status" value="1"/>
</dbReference>
<accession>A0A840YCR1</accession>
<feature type="chain" id="PRO_5032998874" evidence="4">
    <location>
        <begin position="26"/>
        <end position="486"/>
    </location>
</feature>
<proteinExistence type="predicted"/>
<dbReference type="InterPro" id="IPR008929">
    <property type="entry name" value="Chondroitin_lyas"/>
</dbReference>
<dbReference type="GO" id="GO:0042597">
    <property type="term" value="C:periplasmic space"/>
    <property type="evidence" value="ECO:0007669"/>
    <property type="project" value="InterPro"/>
</dbReference>
<dbReference type="EC" id="4.2.2.3" evidence="6"/>
<evidence type="ECO:0000256" key="4">
    <source>
        <dbReference type="SAM" id="SignalP"/>
    </source>
</evidence>
<keyword evidence="2 6" id="KW-0456">Lyase</keyword>